<reference evidence="1 2" key="1">
    <citation type="submission" date="2019-03" db="EMBL/GenBank/DDBJ databases">
        <title>First draft genome of Liparis tanakae, snailfish: a comprehensive survey of snailfish specific genes.</title>
        <authorList>
            <person name="Kim W."/>
            <person name="Song I."/>
            <person name="Jeong J.-H."/>
            <person name="Kim D."/>
            <person name="Kim S."/>
            <person name="Ryu S."/>
            <person name="Song J.Y."/>
            <person name="Lee S.K."/>
        </authorList>
    </citation>
    <scope>NUCLEOTIDE SEQUENCE [LARGE SCALE GENOMIC DNA]</scope>
    <source>
        <tissue evidence="1">Muscle</tissue>
    </source>
</reference>
<comment type="caution">
    <text evidence="1">The sequence shown here is derived from an EMBL/GenBank/DDBJ whole genome shotgun (WGS) entry which is preliminary data.</text>
</comment>
<dbReference type="Proteomes" id="UP000314294">
    <property type="component" value="Unassembled WGS sequence"/>
</dbReference>
<organism evidence="1 2">
    <name type="scientific">Liparis tanakae</name>
    <name type="common">Tanaka's snailfish</name>
    <dbReference type="NCBI Taxonomy" id="230148"/>
    <lineage>
        <taxon>Eukaryota</taxon>
        <taxon>Metazoa</taxon>
        <taxon>Chordata</taxon>
        <taxon>Craniata</taxon>
        <taxon>Vertebrata</taxon>
        <taxon>Euteleostomi</taxon>
        <taxon>Actinopterygii</taxon>
        <taxon>Neopterygii</taxon>
        <taxon>Teleostei</taxon>
        <taxon>Neoteleostei</taxon>
        <taxon>Acanthomorphata</taxon>
        <taxon>Eupercaria</taxon>
        <taxon>Perciformes</taxon>
        <taxon>Cottioidei</taxon>
        <taxon>Cottales</taxon>
        <taxon>Liparidae</taxon>
        <taxon>Liparis</taxon>
    </lineage>
</organism>
<accession>A0A4Z2J100</accession>
<gene>
    <name evidence="1" type="ORF">EYF80_005760</name>
</gene>
<dbReference type="AlphaFoldDB" id="A0A4Z2J100"/>
<evidence type="ECO:0000313" key="2">
    <source>
        <dbReference type="Proteomes" id="UP000314294"/>
    </source>
</evidence>
<dbReference type="EMBL" id="SRLO01000030">
    <property type="protein sequence ID" value="TNN83889.1"/>
    <property type="molecule type" value="Genomic_DNA"/>
</dbReference>
<sequence>MPHWTGLFFLAPAPYSRTAQRLYSQSKAHRSHQHRFQTHTDRYTGEVSDQLLDIARRSPYLLDGVHALLSPLPCAEALQGPVHSEGTRLHPLLELNELQSAICLVWHTRVITGGGDASCNNNSMKTPKRNQIQMV</sequence>
<proteinExistence type="predicted"/>
<keyword evidence="2" id="KW-1185">Reference proteome</keyword>
<protein>
    <submittedName>
        <fullName evidence="1">Uncharacterized protein</fullName>
    </submittedName>
</protein>
<name>A0A4Z2J100_9TELE</name>
<evidence type="ECO:0000313" key="1">
    <source>
        <dbReference type="EMBL" id="TNN83889.1"/>
    </source>
</evidence>